<reference evidence="2 3" key="1">
    <citation type="journal article" date="2018" name="PLoS Genet.">
        <title>Population sequencing reveals clonal diversity and ancestral inbreeding in the grapevine cultivar Chardonnay.</title>
        <authorList>
            <person name="Roach M.J."/>
            <person name="Johnson D.L."/>
            <person name="Bohlmann J."/>
            <person name="van Vuuren H.J."/>
            <person name="Jones S.J."/>
            <person name="Pretorius I.S."/>
            <person name="Schmidt S.A."/>
            <person name="Borneman A.R."/>
        </authorList>
    </citation>
    <scope>NUCLEOTIDE SEQUENCE [LARGE SCALE GENOMIC DNA]</scope>
    <source>
        <strain evidence="3">cv. Chardonnay</strain>
        <tissue evidence="2">Leaf</tissue>
    </source>
</reference>
<proteinExistence type="predicted"/>
<gene>
    <name evidence="2" type="ORF">CK203_063196</name>
</gene>
<accession>A0A438FQB0</accession>
<protein>
    <submittedName>
        <fullName evidence="2">Uncharacterized protein</fullName>
    </submittedName>
</protein>
<dbReference type="Proteomes" id="UP000288805">
    <property type="component" value="Unassembled WGS sequence"/>
</dbReference>
<evidence type="ECO:0000313" key="2">
    <source>
        <dbReference type="EMBL" id="RVW62140.1"/>
    </source>
</evidence>
<sequence length="122" mass="14301">MLHYSNEGALHQCKVSLCITFITMLNRYAELEQLYMKRSKERLTIGGKKGSKRAEVHGHQLDLTGLWSPDEREKEQNNQLKKNQNRKNQEFFCAREEETGEAATLLEKRKYENGKKKNTENI</sequence>
<feature type="region of interest" description="Disordered" evidence="1">
    <location>
        <begin position="44"/>
        <end position="93"/>
    </location>
</feature>
<organism evidence="2 3">
    <name type="scientific">Vitis vinifera</name>
    <name type="common">Grape</name>
    <dbReference type="NCBI Taxonomy" id="29760"/>
    <lineage>
        <taxon>Eukaryota</taxon>
        <taxon>Viridiplantae</taxon>
        <taxon>Streptophyta</taxon>
        <taxon>Embryophyta</taxon>
        <taxon>Tracheophyta</taxon>
        <taxon>Spermatophyta</taxon>
        <taxon>Magnoliopsida</taxon>
        <taxon>eudicotyledons</taxon>
        <taxon>Gunneridae</taxon>
        <taxon>Pentapetalae</taxon>
        <taxon>rosids</taxon>
        <taxon>Vitales</taxon>
        <taxon>Vitaceae</taxon>
        <taxon>Viteae</taxon>
        <taxon>Vitis</taxon>
    </lineage>
</organism>
<evidence type="ECO:0000256" key="1">
    <source>
        <dbReference type="SAM" id="MobiDB-lite"/>
    </source>
</evidence>
<evidence type="ECO:0000313" key="3">
    <source>
        <dbReference type="Proteomes" id="UP000288805"/>
    </source>
</evidence>
<name>A0A438FQB0_VITVI</name>
<dbReference type="EMBL" id="QGNW01000785">
    <property type="protein sequence ID" value="RVW62140.1"/>
    <property type="molecule type" value="Genomic_DNA"/>
</dbReference>
<comment type="caution">
    <text evidence="2">The sequence shown here is derived from an EMBL/GenBank/DDBJ whole genome shotgun (WGS) entry which is preliminary data.</text>
</comment>
<dbReference type="AlphaFoldDB" id="A0A438FQB0"/>